<evidence type="ECO:0000256" key="9">
    <source>
        <dbReference type="ARBA" id="ARBA00023136"/>
    </source>
</evidence>
<dbReference type="Gene3D" id="1.50.40.10">
    <property type="entry name" value="Mitochondrial carrier domain"/>
    <property type="match status" value="1"/>
</dbReference>
<evidence type="ECO:0000256" key="10">
    <source>
        <dbReference type="PROSITE-ProRule" id="PRU00282"/>
    </source>
</evidence>
<feature type="region of interest" description="Disordered" evidence="12">
    <location>
        <begin position="1"/>
        <end position="38"/>
    </location>
</feature>
<sequence>MVKSLAQTPAKSDPRSQQDEEPPASPRRDKKSNAATGASAAGIRAIGSQAVAFYFRAPVKAFFRTRVDYLTFARAINPRVQAQEGWSLRMSTPGLLTHAVRTYGWGFIPNHVLPPMMANIGVGAILYTSYLQILGTLHHPSSQSLKRIYPPPPVYSTFLAGFSAGAIQAVIAAPLDALSVRFKTSEVLSGRYNTIWQYGRSKLREIGPRGVFAGFGLSFVKDSFGYAAFFATFEYVKSQAYYAFVAKYYGDLRGHLVSPLLAPKLDGTEPVDMIKSHYAIEPTFLMLGGITASICQQIVQHPVNLIQSIHYKLLAYLDKQAKIDQPRSAMLQSYYSAYKKTYEQCLVHVRRAGSWRSWLYKGFLVNTIKQVPSTSAGLIIFELFRRRYGSDSDAVRIEKDGYDILLT</sequence>
<proteinExistence type="inferred from homology"/>
<evidence type="ECO:0000256" key="3">
    <source>
        <dbReference type="ARBA" id="ARBA00022448"/>
    </source>
</evidence>
<keyword evidence="5" id="KW-0677">Repeat</keyword>
<comment type="caution">
    <text evidence="13">The sequence shown here is derived from an EMBL/GenBank/DDBJ whole genome shotgun (WGS) entry which is preliminary data.</text>
</comment>
<protein>
    <recommendedName>
        <fullName evidence="15">Mitochondrial carrier protein</fullName>
    </recommendedName>
</protein>
<evidence type="ECO:0000256" key="6">
    <source>
        <dbReference type="ARBA" id="ARBA00022792"/>
    </source>
</evidence>
<dbReference type="InterPro" id="IPR018108">
    <property type="entry name" value="MCP_transmembrane"/>
</dbReference>
<dbReference type="SUPFAM" id="SSF103506">
    <property type="entry name" value="Mitochondrial carrier"/>
    <property type="match status" value="1"/>
</dbReference>
<keyword evidence="14" id="KW-1185">Reference proteome</keyword>
<evidence type="ECO:0000313" key="13">
    <source>
        <dbReference type="EMBL" id="KAL2052713.1"/>
    </source>
</evidence>
<evidence type="ECO:0000256" key="8">
    <source>
        <dbReference type="ARBA" id="ARBA00023128"/>
    </source>
</evidence>
<organism evidence="13 14">
    <name type="scientific">Lepraria finkii</name>
    <dbReference type="NCBI Taxonomy" id="1340010"/>
    <lineage>
        <taxon>Eukaryota</taxon>
        <taxon>Fungi</taxon>
        <taxon>Dikarya</taxon>
        <taxon>Ascomycota</taxon>
        <taxon>Pezizomycotina</taxon>
        <taxon>Lecanoromycetes</taxon>
        <taxon>OSLEUM clade</taxon>
        <taxon>Lecanoromycetidae</taxon>
        <taxon>Lecanorales</taxon>
        <taxon>Lecanorineae</taxon>
        <taxon>Stereocaulaceae</taxon>
        <taxon>Lepraria</taxon>
    </lineage>
</organism>
<dbReference type="PANTHER" id="PTHR45624">
    <property type="entry name" value="MITOCHONDRIAL BASIC AMINO ACIDS TRANSPORTER-RELATED"/>
    <property type="match status" value="1"/>
</dbReference>
<comment type="similarity">
    <text evidence="2 11">Belongs to the mitochondrial carrier (TC 2.A.29) family.</text>
</comment>
<evidence type="ECO:0000313" key="14">
    <source>
        <dbReference type="Proteomes" id="UP001590951"/>
    </source>
</evidence>
<dbReference type="InterPro" id="IPR050567">
    <property type="entry name" value="Mitochondrial_Carrier"/>
</dbReference>
<name>A0ABR4B5P0_9LECA</name>
<keyword evidence="9 10" id="KW-0472">Membrane</keyword>
<keyword evidence="6" id="KW-0999">Mitochondrion inner membrane</keyword>
<dbReference type="Proteomes" id="UP001590951">
    <property type="component" value="Unassembled WGS sequence"/>
</dbReference>
<reference evidence="13 14" key="1">
    <citation type="submission" date="2024-09" db="EMBL/GenBank/DDBJ databases">
        <title>Rethinking Asexuality: The Enigmatic Case of Functional Sexual Genes in Lepraria (Stereocaulaceae).</title>
        <authorList>
            <person name="Doellman M."/>
            <person name="Sun Y."/>
            <person name="Barcenas-Pena A."/>
            <person name="Lumbsch H.T."/>
            <person name="Grewe F."/>
        </authorList>
    </citation>
    <scope>NUCLEOTIDE SEQUENCE [LARGE SCALE GENOMIC DNA]</scope>
    <source>
        <strain evidence="13 14">Grewe 0041</strain>
    </source>
</reference>
<dbReference type="InterPro" id="IPR023395">
    <property type="entry name" value="MCP_dom_sf"/>
</dbReference>
<evidence type="ECO:0000256" key="5">
    <source>
        <dbReference type="ARBA" id="ARBA00022737"/>
    </source>
</evidence>
<keyword evidence="3 11" id="KW-0813">Transport</keyword>
<evidence type="ECO:0000256" key="7">
    <source>
        <dbReference type="ARBA" id="ARBA00022989"/>
    </source>
</evidence>
<comment type="subcellular location">
    <subcellularLocation>
        <location evidence="1">Mitochondrion membrane</location>
        <topology evidence="1">Multi-pass membrane protein</topology>
    </subcellularLocation>
</comment>
<dbReference type="PANTHER" id="PTHR45624:SF26">
    <property type="entry name" value="CARRIER PROTEIN, PUTATIVE (AFU_ORTHOLOGUE AFUA_1G07710)-RELATED"/>
    <property type="match status" value="1"/>
</dbReference>
<dbReference type="EMBL" id="JBHFEH010000025">
    <property type="protein sequence ID" value="KAL2052713.1"/>
    <property type="molecule type" value="Genomic_DNA"/>
</dbReference>
<dbReference type="PROSITE" id="PS50920">
    <property type="entry name" value="SOLCAR"/>
    <property type="match status" value="1"/>
</dbReference>
<evidence type="ECO:0000256" key="2">
    <source>
        <dbReference type="ARBA" id="ARBA00006375"/>
    </source>
</evidence>
<evidence type="ECO:0000256" key="11">
    <source>
        <dbReference type="RuleBase" id="RU000488"/>
    </source>
</evidence>
<dbReference type="Pfam" id="PF00153">
    <property type="entry name" value="Mito_carr"/>
    <property type="match status" value="1"/>
</dbReference>
<evidence type="ECO:0000256" key="12">
    <source>
        <dbReference type="SAM" id="MobiDB-lite"/>
    </source>
</evidence>
<gene>
    <name evidence="13" type="ORF">ABVK25_006953</name>
</gene>
<accession>A0ABR4B5P0</accession>
<keyword evidence="8" id="KW-0496">Mitochondrion</keyword>
<keyword evidence="7" id="KW-1133">Transmembrane helix</keyword>
<feature type="compositionally biased region" description="Polar residues" evidence="12">
    <location>
        <begin position="1"/>
        <end position="10"/>
    </location>
</feature>
<evidence type="ECO:0008006" key="15">
    <source>
        <dbReference type="Google" id="ProtNLM"/>
    </source>
</evidence>
<evidence type="ECO:0000256" key="1">
    <source>
        <dbReference type="ARBA" id="ARBA00004225"/>
    </source>
</evidence>
<keyword evidence="4 10" id="KW-0812">Transmembrane</keyword>
<feature type="repeat" description="Solcar" evidence="10">
    <location>
        <begin position="152"/>
        <end position="239"/>
    </location>
</feature>
<evidence type="ECO:0000256" key="4">
    <source>
        <dbReference type="ARBA" id="ARBA00022692"/>
    </source>
</evidence>